<dbReference type="AlphaFoldDB" id="A0A6A4WT84"/>
<keyword evidence="2" id="KW-1185">Reference proteome</keyword>
<dbReference type="Proteomes" id="UP000440578">
    <property type="component" value="Unassembled WGS sequence"/>
</dbReference>
<gene>
    <name evidence="1" type="ORF">FJT64_018948</name>
</gene>
<sequence>MILNLTEKFLREGTVDNLWAGSTGTVRVVAVNACLTAPEASAGRLLSLLDQLRPPDAGALPDWVYILVRCWERHGVC</sequence>
<evidence type="ECO:0000313" key="1">
    <source>
        <dbReference type="EMBL" id="KAF0309995.1"/>
    </source>
</evidence>
<organism evidence="1 2">
    <name type="scientific">Amphibalanus amphitrite</name>
    <name type="common">Striped barnacle</name>
    <name type="synonym">Balanus amphitrite</name>
    <dbReference type="NCBI Taxonomy" id="1232801"/>
    <lineage>
        <taxon>Eukaryota</taxon>
        <taxon>Metazoa</taxon>
        <taxon>Ecdysozoa</taxon>
        <taxon>Arthropoda</taxon>
        <taxon>Crustacea</taxon>
        <taxon>Multicrustacea</taxon>
        <taxon>Cirripedia</taxon>
        <taxon>Thoracica</taxon>
        <taxon>Thoracicalcarea</taxon>
        <taxon>Balanomorpha</taxon>
        <taxon>Balanoidea</taxon>
        <taxon>Balanidae</taxon>
        <taxon>Amphibalaninae</taxon>
        <taxon>Amphibalanus</taxon>
    </lineage>
</organism>
<protein>
    <submittedName>
        <fullName evidence="1">Uncharacterized protein</fullName>
    </submittedName>
</protein>
<proteinExistence type="predicted"/>
<name>A0A6A4WT84_AMPAM</name>
<evidence type="ECO:0000313" key="2">
    <source>
        <dbReference type="Proteomes" id="UP000440578"/>
    </source>
</evidence>
<dbReference type="EMBL" id="VIIS01000355">
    <property type="protein sequence ID" value="KAF0309995.1"/>
    <property type="molecule type" value="Genomic_DNA"/>
</dbReference>
<comment type="caution">
    <text evidence="1">The sequence shown here is derived from an EMBL/GenBank/DDBJ whole genome shotgun (WGS) entry which is preliminary data.</text>
</comment>
<reference evidence="1 2" key="1">
    <citation type="submission" date="2019-07" db="EMBL/GenBank/DDBJ databases">
        <title>Draft genome assembly of a fouling barnacle, Amphibalanus amphitrite (Darwin, 1854): The first reference genome for Thecostraca.</title>
        <authorList>
            <person name="Kim W."/>
        </authorList>
    </citation>
    <scope>NUCLEOTIDE SEQUENCE [LARGE SCALE GENOMIC DNA]</scope>
    <source>
        <strain evidence="1">SNU_AA5</strain>
        <tissue evidence="1">Soma without cirri and trophi</tissue>
    </source>
</reference>
<accession>A0A6A4WT84</accession>